<reference evidence="2" key="1">
    <citation type="submission" date="2017-02" db="UniProtKB">
        <authorList>
            <consortium name="WormBaseParasite"/>
        </authorList>
    </citation>
    <scope>IDENTIFICATION</scope>
</reference>
<feature type="transmembrane region" description="Helical" evidence="1">
    <location>
        <begin position="35"/>
        <end position="56"/>
    </location>
</feature>
<evidence type="ECO:0000256" key="1">
    <source>
        <dbReference type="SAM" id="Phobius"/>
    </source>
</evidence>
<proteinExistence type="predicted"/>
<keyword evidence="1" id="KW-0812">Transmembrane</keyword>
<keyword evidence="1" id="KW-1133">Transmembrane helix</keyword>
<dbReference type="WBParaSite" id="BTMF_0001059401-mRNA-1">
    <property type="protein sequence ID" value="BTMF_0001059401-mRNA-1"/>
    <property type="gene ID" value="BTMF_0001059401"/>
</dbReference>
<keyword evidence="1" id="KW-0472">Membrane</keyword>
<evidence type="ECO:0000313" key="2">
    <source>
        <dbReference type="WBParaSite" id="BTMF_0001059401-mRNA-1"/>
    </source>
</evidence>
<dbReference type="AlphaFoldDB" id="A0A0R3QS92"/>
<accession>A0A0R3QS92</accession>
<protein>
    <submittedName>
        <fullName evidence="2">Ovule protein</fullName>
    </submittedName>
</protein>
<feature type="transmembrane region" description="Helical" evidence="1">
    <location>
        <begin position="12"/>
        <end position="29"/>
    </location>
</feature>
<sequence length="78" mass="9109">LILPDVGVSNRCFLSFFPSFHTFFSPFFLHLANCWLLIASLLNGLNISSFMLLWFIQLVRFKSLSKYNIIVTVKDRFC</sequence>
<organism evidence="2">
    <name type="scientific">Brugia timori</name>
    <dbReference type="NCBI Taxonomy" id="42155"/>
    <lineage>
        <taxon>Eukaryota</taxon>
        <taxon>Metazoa</taxon>
        <taxon>Ecdysozoa</taxon>
        <taxon>Nematoda</taxon>
        <taxon>Chromadorea</taxon>
        <taxon>Rhabditida</taxon>
        <taxon>Spirurina</taxon>
        <taxon>Spiruromorpha</taxon>
        <taxon>Filarioidea</taxon>
        <taxon>Onchocercidae</taxon>
        <taxon>Brugia</taxon>
    </lineage>
</organism>
<name>A0A0R3QS92_9BILA</name>